<dbReference type="GO" id="GO:0045087">
    <property type="term" value="P:innate immune response"/>
    <property type="evidence" value="ECO:0007669"/>
    <property type="project" value="TreeGrafter"/>
</dbReference>
<dbReference type="GO" id="GO:0005576">
    <property type="term" value="C:extracellular region"/>
    <property type="evidence" value="ECO:0007669"/>
    <property type="project" value="TreeGrafter"/>
</dbReference>
<keyword evidence="2" id="KW-0732">Signal</keyword>
<feature type="chain" id="PRO_5018123212" evidence="2">
    <location>
        <begin position="23"/>
        <end position="269"/>
    </location>
</feature>
<dbReference type="Proteomes" id="UP000079169">
    <property type="component" value="Unplaced"/>
</dbReference>
<protein>
    <submittedName>
        <fullName evidence="4">Protein spaetzle 4-like isoform X2</fullName>
    </submittedName>
</protein>
<dbReference type="GO" id="GO:0005121">
    <property type="term" value="F:Toll binding"/>
    <property type="evidence" value="ECO:0007669"/>
    <property type="project" value="TreeGrafter"/>
</dbReference>
<evidence type="ECO:0000313" key="4">
    <source>
        <dbReference type="RefSeq" id="XP_026677041.1"/>
    </source>
</evidence>
<feature type="compositionally biased region" description="Low complexity" evidence="1">
    <location>
        <begin position="201"/>
        <end position="234"/>
    </location>
</feature>
<feature type="region of interest" description="Disordered" evidence="1">
    <location>
        <begin position="139"/>
        <end position="241"/>
    </location>
</feature>
<evidence type="ECO:0000256" key="2">
    <source>
        <dbReference type="SAM" id="SignalP"/>
    </source>
</evidence>
<dbReference type="GO" id="GO:0008083">
    <property type="term" value="F:growth factor activity"/>
    <property type="evidence" value="ECO:0007669"/>
    <property type="project" value="TreeGrafter"/>
</dbReference>
<sequence>MDYRILILWLVFELLDVHLVICYDGYNSCSKAFRQSRKIDIPCDLRTQTYCTIPGSAYPWHAVRRFVFENHGLMKRMYGEQRHLSVLRTELDDHNEVEYGWFNHGHAPVLNRYEHQTPTTAATSTSTSTASSAFVANRTTTPLPDSAEDSSTEPPDFSTSTTEETTLETEPYSSTVASTTVLPLTGTTFSAEDAGRDETEASTQGSSTASTKATTTQSAATTASAATTTTTAETPYPSKPQIFQDVPTFKRKGVNACPAKEEVVTPFWA</sequence>
<evidence type="ECO:0000256" key="1">
    <source>
        <dbReference type="SAM" id="MobiDB-lite"/>
    </source>
</evidence>
<organism evidence="3 4">
    <name type="scientific">Diaphorina citri</name>
    <name type="common">Asian citrus psyllid</name>
    <dbReference type="NCBI Taxonomy" id="121845"/>
    <lineage>
        <taxon>Eukaryota</taxon>
        <taxon>Metazoa</taxon>
        <taxon>Ecdysozoa</taxon>
        <taxon>Arthropoda</taxon>
        <taxon>Hexapoda</taxon>
        <taxon>Insecta</taxon>
        <taxon>Pterygota</taxon>
        <taxon>Neoptera</taxon>
        <taxon>Paraneoptera</taxon>
        <taxon>Hemiptera</taxon>
        <taxon>Sternorrhyncha</taxon>
        <taxon>Psylloidea</taxon>
        <taxon>Psyllidae</taxon>
        <taxon>Diaphorininae</taxon>
        <taxon>Diaphorina</taxon>
    </lineage>
</organism>
<dbReference type="GO" id="GO:0021556">
    <property type="term" value="P:central nervous system formation"/>
    <property type="evidence" value="ECO:0007669"/>
    <property type="project" value="TreeGrafter"/>
</dbReference>
<dbReference type="PANTHER" id="PTHR23199:SF5">
    <property type="entry name" value="PROTEIN SPAETZLE 4"/>
    <property type="match status" value="1"/>
</dbReference>
<dbReference type="InterPro" id="IPR052444">
    <property type="entry name" value="Spz/Toll_ligand-like"/>
</dbReference>
<feature type="signal peptide" evidence="2">
    <location>
        <begin position="1"/>
        <end position="22"/>
    </location>
</feature>
<feature type="compositionally biased region" description="Low complexity" evidence="1">
    <location>
        <begin position="152"/>
        <end position="175"/>
    </location>
</feature>
<dbReference type="RefSeq" id="XP_026677041.1">
    <property type="nucleotide sequence ID" value="XM_026821240.1"/>
</dbReference>
<feature type="compositionally biased region" description="Polar residues" evidence="1">
    <location>
        <begin position="176"/>
        <end position="190"/>
    </location>
</feature>
<keyword evidence="3" id="KW-1185">Reference proteome</keyword>
<accession>A0A3Q0IL81</accession>
<dbReference type="AlphaFoldDB" id="A0A3Q0IL81"/>
<gene>
    <name evidence="4" type="primary">LOC103506092</name>
</gene>
<dbReference type="PANTHER" id="PTHR23199">
    <property type="entry name" value="NEUROTROPHIN 1-RELATED"/>
    <property type="match status" value="1"/>
</dbReference>
<dbReference type="GeneID" id="103506092"/>
<reference evidence="4" key="1">
    <citation type="submission" date="2025-08" db="UniProtKB">
        <authorList>
            <consortium name="RefSeq"/>
        </authorList>
    </citation>
    <scope>IDENTIFICATION</scope>
</reference>
<evidence type="ECO:0000313" key="3">
    <source>
        <dbReference type="Proteomes" id="UP000079169"/>
    </source>
</evidence>
<name>A0A3Q0IL81_DIACI</name>
<proteinExistence type="predicted"/>